<feature type="transmembrane region" description="Helical" evidence="8">
    <location>
        <begin position="363"/>
        <end position="390"/>
    </location>
</feature>
<evidence type="ECO:0000256" key="4">
    <source>
        <dbReference type="ARBA" id="ARBA00022847"/>
    </source>
</evidence>
<dbReference type="SUPFAM" id="SSF118215">
    <property type="entry name" value="Proton glutamate symport protein"/>
    <property type="match status" value="1"/>
</dbReference>
<feature type="transmembrane region" description="Helical" evidence="8">
    <location>
        <begin position="27"/>
        <end position="46"/>
    </location>
</feature>
<evidence type="ECO:0000256" key="6">
    <source>
        <dbReference type="ARBA" id="ARBA00023136"/>
    </source>
</evidence>
<keyword evidence="3 8" id="KW-0812">Transmembrane</keyword>
<dbReference type="PANTHER" id="PTHR42865:SF1">
    <property type="entry name" value="AEROBIC C4-DICARBOXYLATE TRANSPORT PROTEIN"/>
    <property type="match status" value="1"/>
</dbReference>
<evidence type="ECO:0000256" key="8">
    <source>
        <dbReference type="SAM" id="Phobius"/>
    </source>
</evidence>
<protein>
    <submittedName>
        <fullName evidence="9">Dicarboxylate/amino acid:cation symporter</fullName>
    </submittedName>
</protein>
<feature type="region of interest" description="Disordered" evidence="7">
    <location>
        <begin position="440"/>
        <end position="464"/>
    </location>
</feature>
<dbReference type="RefSeq" id="WP_211127269.1">
    <property type="nucleotide sequence ID" value="NZ_BAAALR010000022.1"/>
</dbReference>
<evidence type="ECO:0000313" key="10">
    <source>
        <dbReference type="Proteomes" id="UP001499947"/>
    </source>
</evidence>
<evidence type="ECO:0000256" key="1">
    <source>
        <dbReference type="ARBA" id="ARBA00004141"/>
    </source>
</evidence>
<feature type="transmembrane region" description="Helical" evidence="8">
    <location>
        <begin position="236"/>
        <end position="261"/>
    </location>
</feature>
<dbReference type="Proteomes" id="UP001499947">
    <property type="component" value="Unassembled WGS sequence"/>
</dbReference>
<evidence type="ECO:0000256" key="3">
    <source>
        <dbReference type="ARBA" id="ARBA00022692"/>
    </source>
</evidence>
<evidence type="ECO:0000256" key="7">
    <source>
        <dbReference type="SAM" id="MobiDB-lite"/>
    </source>
</evidence>
<dbReference type="InterPro" id="IPR001991">
    <property type="entry name" value="Na-dicarboxylate_symporter"/>
</dbReference>
<feature type="transmembrane region" description="Helical" evidence="8">
    <location>
        <begin position="208"/>
        <end position="230"/>
    </location>
</feature>
<gene>
    <name evidence="9" type="ORF">GCM10009680_16500</name>
</gene>
<dbReference type="PANTHER" id="PTHR42865">
    <property type="entry name" value="PROTON/GLUTAMATE-ASPARTATE SYMPORTER"/>
    <property type="match status" value="1"/>
</dbReference>
<evidence type="ECO:0000256" key="5">
    <source>
        <dbReference type="ARBA" id="ARBA00022989"/>
    </source>
</evidence>
<keyword evidence="4" id="KW-0769">Symport</keyword>
<dbReference type="InterPro" id="IPR018107">
    <property type="entry name" value="Na-dicarboxylate_symporter_CS"/>
</dbReference>
<evidence type="ECO:0000313" key="9">
    <source>
        <dbReference type="EMBL" id="GAA1677736.1"/>
    </source>
</evidence>
<keyword evidence="10" id="KW-1185">Reference proteome</keyword>
<sequence length="464" mass="48574">MSRNVAAPGTVAAPDRRGRIRLLLSRLYVQCLLAVLAGVVVGSLWPSFGADLKPLGDGFVAVVKMMIAPIIFCTVVHGIASMSDRRTVGRVSLKALVYFEILTTIALVIGLVVVNVVRPGSGLHVDVSTLSSDSLPAEATQAHESFADFVLSTIPDTLVSALTGGEILPVLLVAVLFGFGLQASGEPGASIATSIEKLSTVLFRLIRWIMRLAPIGAFGSMAFTIGNYGLGTLRHLALLVGSFWLTALFFVLVVLGTVMRLGGLRLLPFLRYIKEELLIVLGTSSTEPVLPRMMAKLEHAGASKPVVGITLPAGYSFNLDGTAIYLTMGSVFLAQAVGVDLSLTQQLTMLAVMLLTSKGAAGVTGSGFVALAATLSAVPHVPVAALALIFGIDRFMSEARALTSLVGNGVATLAVARWEGQLDEARARAVLRGDLPFNPDDTAATDLVPKEPAGPSREPVPAIG</sequence>
<feature type="transmembrane region" description="Helical" evidence="8">
    <location>
        <begin position="323"/>
        <end position="343"/>
    </location>
</feature>
<dbReference type="Pfam" id="PF00375">
    <property type="entry name" value="SDF"/>
    <property type="match status" value="1"/>
</dbReference>
<organism evidence="9 10">
    <name type="scientific">Streptomyces yatensis</name>
    <dbReference type="NCBI Taxonomy" id="155177"/>
    <lineage>
        <taxon>Bacteria</taxon>
        <taxon>Bacillati</taxon>
        <taxon>Actinomycetota</taxon>
        <taxon>Actinomycetes</taxon>
        <taxon>Kitasatosporales</taxon>
        <taxon>Streptomycetaceae</taxon>
        <taxon>Streptomyces</taxon>
        <taxon>Streptomyces violaceusniger group</taxon>
    </lineage>
</organism>
<reference evidence="9 10" key="1">
    <citation type="journal article" date="2019" name="Int. J. Syst. Evol. Microbiol.">
        <title>The Global Catalogue of Microorganisms (GCM) 10K type strain sequencing project: providing services to taxonomists for standard genome sequencing and annotation.</title>
        <authorList>
            <consortium name="The Broad Institute Genomics Platform"/>
            <consortium name="The Broad Institute Genome Sequencing Center for Infectious Disease"/>
            <person name="Wu L."/>
            <person name="Ma J."/>
        </authorList>
    </citation>
    <scope>NUCLEOTIDE SEQUENCE [LARGE SCALE GENOMIC DNA]</scope>
    <source>
        <strain evidence="9 10">JCM 13244</strain>
    </source>
</reference>
<comment type="caution">
    <text evidence="9">The sequence shown here is derived from an EMBL/GenBank/DDBJ whole genome shotgun (WGS) entry which is preliminary data.</text>
</comment>
<dbReference type="Gene3D" id="1.10.3860.10">
    <property type="entry name" value="Sodium:dicarboxylate symporter"/>
    <property type="match status" value="1"/>
</dbReference>
<evidence type="ECO:0000256" key="2">
    <source>
        <dbReference type="ARBA" id="ARBA00022448"/>
    </source>
</evidence>
<feature type="transmembrane region" description="Helical" evidence="8">
    <location>
        <begin position="95"/>
        <end position="117"/>
    </location>
</feature>
<feature type="transmembrane region" description="Helical" evidence="8">
    <location>
        <begin position="58"/>
        <end position="83"/>
    </location>
</feature>
<dbReference type="EMBL" id="BAAALR010000022">
    <property type="protein sequence ID" value="GAA1677736.1"/>
    <property type="molecule type" value="Genomic_DNA"/>
</dbReference>
<comment type="subcellular location">
    <subcellularLocation>
        <location evidence="1">Membrane</location>
        <topology evidence="1">Multi-pass membrane protein</topology>
    </subcellularLocation>
</comment>
<keyword evidence="5 8" id="KW-1133">Transmembrane helix</keyword>
<name>A0ABN2GW02_9ACTN</name>
<proteinExistence type="predicted"/>
<dbReference type="InterPro" id="IPR036458">
    <property type="entry name" value="Na:dicarbo_symporter_sf"/>
</dbReference>
<dbReference type="PROSITE" id="PS00713">
    <property type="entry name" value="NA_DICARBOXYL_SYMP_1"/>
    <property type="match status" value="1"/>
</dbReference>
<dbReference type="NCBIfam" id="NF002461">
    <property type="entry name" value="PRK01663.1"/>
    <property type="match status" value="1"/>
</dbReference>
<feature type="transmembrane region" description="Helical" evidence="8">
    <location>
        <begin position="158"/>
        <end position="181"/>
    </location>
</feature>
<dbReference type="PROSITE" id="PS00714">
    <property type="entry name" value="NA_DICARBOXYL_SYMP_2"/>
    <property type="match status" value="1"/>
</dbReference>
<dbReference type="PRINTS" id="PR00173">
    <property type="entry name" value="EDTRNSPORT"/>
</dbReference>
<keyword evidence="2" id="KW-0813">Transport</keyword>
<accession>A0ABN2GW02</accession>
<keyword evidence="6 8" id="KW-0472">Membrane</keyword>